<evidence type="ECO:0000256" key="6">
    <source>
        <dbReference type="ARBA" id="ARBA00023136"/>
    </source>
</evidence>
<evidence type="ECO:0000313" key="9">
    <source>
        <dbReference type="EMBL" id="KAG8181522.1"/>
    </source>
</evidence>
<evidence type="ECO:0000256" key="5">
    <source>
        <dbReference type="ARBA" id="ARBA00022989"/>
    </source>
</evidence>
<dbReference type="InterPro" id="IPR027469">
    <property type="entry name" value="Cation_efflux_TMD_sf"/>
</dbReference>
<dbReference type="Gene3D" id="1.20.1510.10">
    <property type="entry name" value="Cation efflux protein transmembrane domain"/>
    <property type="match status" value="1"/>
</dbReference>
<comment type="caution">
    <text evidence="9">The sequence shown here is derived from an EMBL/GenBank/DDBJ whole genome shotgun (WGS) entry which is preliminary data.</text>
</comment>
<dbReference type="SUPFAM" id="SSF161111">
    <property type="entry name" value="Cation efflux protein transmembrane domain-like"/>
    <property type="match status" value="1"/>
</dbReference>
<comment type="subcellular location">
    <subcellularLocation>
        <location evidence="1">Membrane</location>
        <topology evidence="1">Multi-pass membrane protein</topology>
    </subcellularLocation>
</comment>
<gene>
    <name evidence="9" type="ORF">JTE90_014252</name>
</gene>
<evidence type="ECO:0000256" key="1">
    <source>
        <dbReference type="ARBA" id="ARBA00004141"/>
    </source>
</evidence>
<dbReference type="GO" id="GO:0006882">
    <property type="term" value="P:intracellular zinc ion homeostasis"/>
    <property type="evidence" value="ECO:0007669"/>
    <property type="project" value="TreeGrafter"/>
</dbReference>
<protein>
    <recommendedName>
        <fullName evidence="8">Cation efflux protein transmembrane domain-containing protein</fullName>
    </recommendedName>
</protein>
<feature type="transmembrane region" description="Helical" evidence="7">
    <location>
        <begin position="112"/>
        <end position="134"/>
    </location>
</feature>
<accession>A0AAV6UB03</accession>
<sequence length="454" mass="50120">MSQFIEPTSKLICRLDTWHAKCGLEFLEYLKGTLVKISPAMRSSVLYSLIALSGMVFGAEIVASHVTQSLVLLISAYHMLYNILSLLLLVISHRMSKGKTLKNTFGWARVKVVGLLINMLFLVALCFAACVEAVQTMVHASHEDTEPRYPHIMVALGALNLALNVLCFILIGGYTHHQGCSMIIQSEDIQMSCVLSEEVKSSNTQSALGIPTSIKYSSNSTGSNKGCWDHQILDISRDISSCLTVIACGSVILLMEGLILKYADSILAIASIIVLLSTTYPFVRESGLILLQSIPNHIDVEGLTKRLIAEFPDLLQVHDLHVWRLASSVVIATVHVILPSPEMYTRIDSRLNQFFLTEGISSVTIQPEFTNGNWPEKEKSECILHCSLSNNCGALTCCGHLVDKSKNGIRCRSSHHRADATDKQQMKNIEAETDIPLLPQYDFSKFVSAHETTL</sequence>
<keyword evidence="6 7" id="KW-0472">Membrane</keyword>
<feature type="domain" description="Cation efflux protein transmembrane" evidence="8">
    <location>
        <begin position="50"/>
        <end position="291"/>
    </location>
</feature>
<dbReference type="PANTHER" id="PTHR45820">
    <property type="entry name" value="FI23527P1"/>
    <property type="match status" value="1"/>
</dbReference>
<dbReference type="InterPro" id="IPR036837">
    <property type="entry name" value="Cation_efflux_CTD_sf"/>
</dbReference>
<evidence type="ECO:0000313" key="10">
    <source>
        <dbReference type="Proteomes" id="UP000827092"/>
    </source>
</evidence>
<dbReference type="GO" id="GO:0010312">
    <property type="term" value="P:detoxification of zinc ion"/>
    <property type="evidence" value="ECO:0007669"/>
    <property type="project" value="TreeGrafter"/>
</dbReference>
<proteinExistence type="inferred from homology"/>
<evidence type="ECO:0000256" key="7">
    <source>
        <dbReference type="SAM" id="Phobius"/>
    </source>
</evidence>
<feature type="transmembrane region" description="Helical" evidence="7">
    <location>
        <begin position="70"/>
        <end position="91"/>
    </location>
</feature>
<keyword evidence="10" id="KW-1185">Reference proteome</keyword>
<comment type="similarity">
    <text evidence="2">Belongs to the cation diffusion facilitator (CDF) transporter (TC 2.A.4) family. SLC30A subfamily.</text>
</comment>
<dbReference type="PANTHER" id="PTHR45820:SF9">
    <property type="entry name" value="FI23527P1"/>
    <property type="match status" value="1"/>
</dbReference>
<feature type="transmembrane region" description="Helical" evidence="7">
    <location>
        <begin position="154"/>
        <end position="174"/>
    </location>
</feature>
<organism evidence="9 10">
    <name type="scientific">Oedothorax gibbosus</name>
    <dbReference type="NCBI Taxonomy" id="931172"/>
    <lineage>
        <taxon>Eukaryota</taxon>
        <taxon>Metazoa</taxon>
        <taxon>Ecdysozoa</taxon>
        <taxon>Arthropoda</taxon>
        <taxon>Chelicerata</taxon>
        <taxon>Arachnida</taxon>
        <taxon>Araneae</taxon>
        <taxon>Araneomorphae</taxon>
        <taxon>Entelegynae</taxon>
        <taxon>Araneoidea</taxon>
        <taxon>Linyphiidae</taxon>
        <taxon>Erigoninae</taxon>
        <taxon>Oedothorax</taxon>
    </lineage>
</organism>
<evidence type="ECO:0000259" key="8">
    <source>
        <dbReference type="Pfam" id="PF01545"/>
    </source>
</evidence>
<name>A0AAV6UB03_9ARAC</name>
<evidence type="ECO:0000256" key="4">
    <source>
        <dbReference type="ARBA" id="ARBA00022833"/>
    </source>
</evidence>
<dbReference type="GO" id="GO:0005385">
    <property type="term" value="F:zinc ion transmembrane transporter activity"/>
    <property type="evidence" value="ECO:0007669"/>
    <property type="project" value="TreeGrafter"/>
</dbReference>
<dbReference type="InterPro" id="IPR002524">
    <property type="entry name" value="Cation_efflux"/>
</dbReference>
<dbReference type="EMBL" id="JAFNEN010000509">
    <property type="protein sequence ID" value="KAG8181522.1"/>
    <property type="molecule type" value="Genomic_DNA"/>
</dbReference>
<dbReference type="InterPro" id="IPR058533">
    <property type="entry name" value="Cation_efflux_TM"/>
</dbReference>
<dbReference type="Pfam" id="PF01545">
    <property type="entry name" value="Cation_efflux"/>
    <property type="match status" value="1"/>
</dbReference>
<dbReference type="GO" id="GO:0016020">
    <property type="term" value="C:membrane"/>
    <property type="evidence" value="ECO:0007669"/>
    <property type="project" value="UniProtKB-SubCell"/>
</dbReference>
<dbReference type="NCBIfam" id="TIGR01297">
    <property type="entry name" value="CDF"/>
    <property type="match status" value="1"/>
</dbReference>
<keyword evidence="3 7" id="KW-0812">Transmembrane</keyword>
<evidence type="ECO:0000256" key="2">
    <source>
        <dbReference type="ARBA" id="ARBA00008873"/>
    </source>
</evidence>
<reference evidence="9 10" key="1">
    <citation type="journal article" date="2022" name="Nat. Ecol. Evol.">
        <title>A masculinizing supergene underlies an exaggerated male reproductive morph in a spider.</title>
        <authorList>
            <person name="Hendrickx F."/>
            <person name="De Corte Z."/>
            <person name="Sonet G."/>
            <person name="Van Belleghem S.M."/>
            <person name="Kostlbacher S."/>
            <person name="Vangestel C."/>
        </authorList>
    </citation>
    <scope>NUCLEOTIDE SEQUENCE [LARGE SCALE GENOMIC DNA]</scope>
    <source>
        <strain evidence="9">W744_W776</strain>
    </source>
</reference>
<feature type="transmembrane region" description="Helical" evidence="7">
    <location>
        <begin position="45"/>
        <end position="64"/>
    </location>
</feature>
<dbReference type="SUPFAM" id="SSF160240">
    <property type="entry name" value="Cation efflux protein cytoplasmic domain-like"/>
    <property type="match status" value="1"/>
</dbReference>
<keyword evidence="4" id="KW-0862">Zinc</keyword>
<dbReference type="Proteomes" id="UP000827092">
    <property type="component" value="Unassembled WGS sequence"/>
</dbReference>
<evidence type="ECO:0000256" key="3">
    <source>
        <dbReference type="ARBA" id="ARBA00022692"/>
    </source>
</evidence>
<feature type="transmembrane region" description="Helical" evidence="7">
    <location>
        <begin position="266"/>
        <end position="283"/>
    </location>
</feature>
<keyword evidence="5 7" id="KW-1133">Transmembrane helix</keyword>
<dbReference type="AlphaFoldDB" id="A0AAV6UB03"/>